<feature type="coiled-coil region" evidence="5">
    <location>
        <begin position="275"/>
        <end position="355"/>
    </location>
</feature>
<name>A0AAE1W1U8_9LAMI</name>
<evidence type="ECO:0000256" key="2">
    <source>
        <dbReference type="ARBA" id="ARBA00012483"/>
    </source>
</evidence>
<comment type="catalytic activity">
    <reaction evidence="1">
        <text>S-ubiquitinyl-[E2 ubiquitin-conjugating enzyme]-L-cysteine + [acceptor protein]-L-lysine = [E2 ubiquitin-conjugating enzyme]-L-cysteine + N(6)-ubiquitinyl-[acceptor protein]-L-lysine.</text>
        <dbReference type="EC" id="2.3.2.27"/>
    </reaction>
</comment>
<proteinExistence type="predicted"/>
<dbReference type="Gene3D" id="3.30.200.20">
    <property type="entry name" value="Phosphorylase Kinase, domain 1"/>
    <property type="match status" value="1"/>
</dbReference>
<dbReference type="CDD" id="cd01989">
    <property type="entry name" value="USP_STK_Ubox_N"/>
    <property type="match status" value="1"/>
</dbReference>
<dbReference type="SUPFAM" id="SSF52402">
    <property type="entry name" value="Adenine nucleotide alpha hydrolases-like"/>
    <property type="match status" value="1"/>
</dbReference>
<sequence length="444" mass="49033">MENKNRANIDGLNGLRPSTVSFVVGIAINCGKRSKYVIRWALENLIPDGGPEQVCFKLIHVFPEITTVPTPMGTGMPISQVRNDVAAAFRKEVEWQTSERILPYKMLCIRKKVQAEIVQIESDDIVNAIAKEIAKCNIKKLVIGASSTGGLFSRGQSLSSRISECCPSFCTVYAVSKGKLSAVRPSDPEAVSSTRDDTSHTGRFSNYSISSSEPVSIRFGCASQSLTDEEIQLAEERSLMILEKRDDGISMSSGSGLNASTDFSSGSQVNIDLELERLRMELKQVQGMYAKAQTEAIGASLKLNDLYQQRFEETIRLEEMNLKEEEAKEIAEQEKARYEDAKREAEYAKECAEKETALGIAAETKAICEVKSKDKLALAAPVHHYQEFTWEEITTATSSFSNDLSVGMGSYGTVYKCTLRHTAAAVKILHSMAANRSKQFQQEV</sequence>
<keyword evidence="4" id="KW-0067">ATP-binding</keyword>
<evidence type="ECO:0000256" key="5">
    <source>
        <dbReference type="SAM" id="Coils"/>
    </source>
</evidence>
<accession>A0AAE1W1U8</accession>
<evidence type="ECO:0000256" key="3">
    <source>
        <dbReference type="ARBA" id="ARBA00022786"/>
    </source>
</evidence>
<dbReference type="EMBL" id="JACGWL010000016">
    <property type="protein sequence ID" value="KAK4385168.1"/>
    <property type="molecule type" value="Genomic_DNA"/>
</dbReference>
<dbReference type="PANTHER" id="PTHR45647">
    <property type="entry name" value="OS02G0152300 PROTEIN"/>
    <property type="match status" value="1"/>
</dbReference>
<dbReference type="GO" id="GO:0061630">
    <property type="term" value="F:ubiquitin protein ligase activity"/>
    <property type="evidence" value="ECO:0007669"/>
    <property type="project" value="UniProtKB-EC"/>
</dbReference>
<evidence type="ECO:0000313" key="8">
    <source>
        <dbReference type="Proteomes" id="UP001289374"/>
    </source>
</evidence>
<dbReference type="InterPro" id="IPR051348">
    <property type="entry name" value="U-box_ubiquitin_ligases"/>
</dbReference>
<dbReference type="InterPro" id="IPR011009">
    <property type="entry name" value="Kinase-like_dom_sf"/>
</dbReference>
<reference evidence="7" key="2">
    <citation type="journal article" date="2024" name="Plant">
        <title>Genomic evolution and insights into agronomic trait innovations of Sesamum species.</title>
        <authorList>
            <person name="Miao H."/>
            <person name="Wang L."/>
            <person name="Qu L."/>
            <person name="Liu H."/>
            <person name="Sun Y."/>
            <person name="Le M."/>
            <person name="Wang Q."/>
            <person name="Wei S."/>
            <person name="Zheng Y."/>
            <person name="Lin W."/>
            <person name="Duan Y."/>
            <person name="Cao H."/>
            <person name="Xiong S."/>
            <person name="Wang X."/>
            <person name="Wei L."/>
            <person name="Li C."/>
            <person name="Ma Q."/>
            <person name="Ju M."/>
            <person name="Zhao R."/>
            <person name="Li G."/>
            <person name="Mu C."/>
            <person name="Tian Q."/>
            <person name="Mei H."/>
            <person name="Zhang T."/>
            <person name="Gao T."/>
            <person name="Zhang H."/>
        </authorList>
    </citation>
    <scope>NUCLEOTIDE SEQUENCE</scope>
    <source>
        <strain evidence="7">K16</strain>
    </source>
</reference>
<dbReference type="PANTHER" id="PTHR45647:SF15">
    <property type="entry name" value="U-BOX DOMAIN-CONTAINING PROTEIN 35"/>
    <property type="match status" value="1"/>
</dbReference>
<evidence type="ECO:0000256" key="6">
    <source>
        <dbReference type="SAM" id="MobiDB-lite"/>
    </source>
</evidence>
<evidence type="ECO:0000313" key="7">
    <source>
        <dbReference type="EMBL" id="KAK4385168.1"/>
    </source>
</evidence>
<keyword evidence="3" id="KW-0833">Ubl conjugation pathway</keyword>
<reference evidence="7" key="1">
    <citation type="submission" date="2020-06" db="EMBL/GenBank/DDBJ databases">
        <authorList>
            <person name="Li T."/>
            <person name="Hu X."/>
            <person name="Zhang T."/>
            <person name="Song X."/>
            <person name="Zhang H."/>
            <person name="Dai N."/>
            <person name="Sheng W."/>
            <person name="Hou X."/>
            <person name="Wei L."/>
        </authorList>
    </citation>
    <scope>NUCLEOTIDE SEQUENCE</scope>
    <source>
        <strain evidence="7">K16</strain>
        <tissue evidence="7">Leaf</tissue>
    </source>
</reference>
<evidence type="ECO:0000256" key="1">
    <source>
        <dbReference type="ARBA" id="ARBA00000900"/>
    </source>
</evidence>
<dbReference type="EC" id="2.3.2.27" evidence="2"/>
<gene>
    <name evidence="7" type="ORF">Sango_2640800</name>
</gene>
<keyword evidence="5" id="KW-0175">Coiled coil</keyword>
<dbReference type="InterPro" id="IPR017441">
    <property type="entry name" value="Protein_kinase_ATP_BS"/>
</dbReference>
<organism evidence="7 8">
    <name type="scientific">Sesamum angolense</name>
    <dbReference type="NCBI Taxonomy" id="2727404"/>
    <lineage>
        <taxon>Eukaryota</taxon>
        <taxon>Viridiplantae</taxon>
        <taxon>Streptophyta</taxon>
        <taxon>Embryophyta</taxon>
        <taxon>Tracheophyta</taxon>
        <taxon>Spermatophyta</taxon>
        <taxon>Magnoliopsida</taxon>
        <taxon>eudicotyledons</taxon>
        <taxon>Gunneridae</taxon>
        <taxon>Pentapetalae</taxon>
        <taxon>asterids</taxon>
        <taxon>lamiids</taxon>
        <taxon>Lamiales</taxon>
        <taxon>Pedaliaceae</taxon>
        <taxon>Sesamum</taxon>
    </lineage>
</organism>
<comment type="caution">
    <text evidence="7">The sequence shown here is derived from an EMBL/GenBank/DDBJ whole genome shotgun (WGS) entry which is preliminary data.</text>
</comment>
<dbReference type="GO" id="GO:0005524">
    <property type="term" value="F:ATP binding"/>
    <property type="evidence" value="ECO:0007669"/>
    <property type="project" value="UniProtKB-UniRule"/>
</dbReference>
<keyword evidence="8" id="KW-1185">Reference proteome</keyword>
<feature type="region of interest" description="Disordered" evidence="6">
    <location>
        <begin position="185"/>
        <end position="205"/>
    </location>
</feature>
<feature type="binding site" evidence="4">
    <location>
        <position position="427"/>
    </location>
    <ligand>
        <name>ATP</name>
        <dbReference type="ChEBI" id="CHEBI:30616"/>
    </ligand>
</feature>
<dbReference type="PROSITE" id="PS00107">
    <property type="entry name" value="PROTEIN_KINASE_ATP"/>
    <property type="match status" value="1"/>
</dbReference>
<dbReference type="AlphaFoldDB" id="A0AAE1W1U8"/>
<dbReference type="Proteomes" id="UP001289374">
    <property type="component" value="Unassembled WGS sequence"/>
</dbReference>
<keyword evidence="4" id="KW-0547">Nucleotide-binding</keyword>
<dbReference type="SUPFAM" id="SSF56112">
    <property type="entry name" value="Protein kinase-like (PK-like)"/>
    <property type="match status" value="1"/>
</dbReference>
<evidence type="ECO:0000256" key="4">
    <source>
        <dbReference type="PROSITE-ProRule" id="PRU10141"/>
    </source>
</evidence>
<protein>
    <recommendedName>
        <fullName evidence="2">RING-type E3 ubiquitin transferase</fullName>
        <ecNumber evidence="2">2.3.2.27</ecNumber>
    </recommendedName>
</protein>